<reference evidence="1 2" key="1">
    <citation type="journal article" date="2020" name="ISME J.">
        <title>Uncovering the hidden diversity of litter-decomposition mechanisms in mushroom-forming fungi.</title>
        <authorList>
            <person name="Floudas D."/>
            <person name="Bentzer J."/>
            <person name="Ahren D."/>
            <person name="Johansson T."/>
            <person name="Persson P."/>
            <person name="Tunlid A."/>
        </authorList>
    </citation>
    <scope>NUCLEOTIDE SEQUENCE [LARGE SCALE GENOMIC DNA]</scope>
    <source>
        <strain evidence="1 2">CBS 406.79</strain>
    </source>
</reference>
<sequence length="377" mass="41472">MVVLPPILYAHFSNLLNSPSTIVMAAQHCIDVSDLNAAQYSGEVSTLMIQNAKDVGEAKLDFEIWQFQRLATSAEVAAGLRFVRNSLGPMLAVLVPSEPHRKVICMQNATSALLLRQMFPYHRVLLALISLRHNILRHKNFDILRAWKPILCGLDKIPRPLLYVPSSALISAMATTKVPFEESASHVNSGLLTNPRQVPAMLASQTNIGPPPSLPLPPLPAGRVCKPGIASRPPADTEHILDLSPFGKQPAKNLEADSKLNQIKAQHCSPSDMSFSEAEVEESLLHDQELSSDSDGIDSSLLVSWSDLGGYPQPHEVFSPARSPSPAVHSSDFVERIFFLDNRPGRTTNSQHPNLIVFQRLFPRQQSLRLSYLVHGS</sequence>
<proteinExistence type="predicted"/>
<name>A0A8H5HAA1_9AGAR</name>
<evidence type="ECO:0000313" key="1">
    <source>
        <dbReference type="EMBL" id="KAF5379350.1"/>
    </source>
</evidence>
<protein>
    <submittedName>
        <fullName evidence="1">Uncharacterized protein</fullName>
    </submittedName>
</protein>
<keyword evidence="2" id="KW-1185">Reference proteome</keyword>
<accession>A0A8H5HAA1</accession>
<organism evidence="1 2">
    <name type="scientific">Collybiopsis confluens</name>
    <dbReference type="NCBI Taxonomy" id="2823264"/>
    <lineage>
        <taxon>Eukaryota</taxon>
        <taxon>Fungi</taxon>
        <taxon>Dikarya</taxon>
        <taxon>Basidiomycota</taxon>
        <taxon>Agaricomycotina</taxon>
        <taxon>Agaricomycetes</taxon>
        <taxon>Agaricomycetidae</taxon>
        <taxon>Agaricales</taxon>
        <taxon>Marasmiineae</taxon>
        <taxon>Omphalotaceae</taxon>
        <taxon>Collybiopsis</taxon>
    </lineage>
</organism>
<comment type="caution">
    <text evidence="1">The sequence shown here is derived from an EMBL/GenBank/DDBJ whole genome shotgun (WGS) entry which is preliminary data.</text>
</comment>
<dbReference type="Proteomes" id="UP000518752">
    <property type="component" value="Unassembled WGS sequence"/>
</dbReference>
<dbReference type="EMBL" id="JAACJN010000070">
    <property type="protein sequence ID" value="KAF5379350.1"/>
    <property type="molecule type" value="Genomic_DNA"/>
</dbReference>
<evidence type="ECO:0000313" key="2">
    <source>
        <dbReference type="Proteomes" id="UP000518752"/>
    </source>
</evidence>
<dbReference type="AlphaFoldDB" id="A0A8H5HAA1"/>
<gene>
    <name evidence="1" type="ORF">D9757_007679</name>
</gene>